<gene>
    <name evidence="3" type="ORF">METZ01_LOCUS72964</name>
</gene>
<organism evidence="3">
    <name type="scientific">marine metagenome</name>
    <dbReference type="NCBI Taxonomy" id="408172"/>
    <lineage>
        <taxon>unclassified sequences</taxon>
        <taxon>metagenomes</taxon>
        <taxon>ecological metagenomes</taxon>
    </lineage>
</organism>
<accession>A0A381TVT8</accession>
<evidence type="ECO:0000256" key="1">
    <source>
        <dbReference type="ARBA" id="ARBA00023002"/>
    </source>
</evidence>
<dbReference type="Gene3D" id="3.40.50.970">
    <property type="match status" value="2"/>
</dbReference>
<sequence length="627" mass="67079">LGFVERDSVVHQFRRGLDIPGHVSWVPGGTQLNGGRLGVMIPVAAGQAMGMRARDPQSWVICHCGDAGWISGQALNGFNAADIGNLPLTFVMQRNGIQLSDSNKNVMDKDPRPIVEAMGVEIIEIKSLFEAAEMFRAYKQAHSHAMEGRPTMIYPTGYASADGEKVDFNWLAERFGIGDEVEAITGKNGVAMDQKIWVPGALMSYRDVVPMLECVLLVNNLPGGAGHHDGHMKGRDEAEILANTMLTRNPAQQAAFDDIHAATSAEVTTNARPAAGTENLTLSVGQLKEVSLPEAGKKTSARAGSEAAYLAVAKAHPNDVFVVSCDLNPSTKLGKACANIPAQNQIELSIEEQAALLIADGLAMSSDRPQVNVVSTFSAFFEGIAREGLELWRYQRNLNGVNEGLNVIMHMSHVGACTGRDHFSGWSLDWVTLAIGYLPYVDRFYAPADARGAFVAVRDACARYGSHIVAIPRDNLLVLSDENGDPLFNADSEWEAVTPLRKSHGAKVGILALGATASIAQQAAVELGGTADVYVVNGLPLPEKFLDGIFEQYDGVVTVEDGIIGTRCTGIRGFAGLVLSFASNSGTRTEHIGIVDPRIAPSEGHDEVWEHFGLTTGAIIDAAKSLV</sequence>
<dbReference type="Pfam" id="PF02779">
    <property type="entry name" value="Transket_pyr"/>
    <property type="match status" value="1"/>
</dbReference>
<proteinExistence type="predicted"/>
<dbReference type="SUPFAM" id="SSF52922">
    <property type="entry name" value="TK C-terminal domain-like"/>
    <property type="match status" value="1"/>
</dbReference>
<feature type="domain" description="Transketolase-like pyrimidine-binding" evidence="2">
    <location>
        <begin position="299"/>
        <end position="479"/>
    </location>
</feature>
<dbReference type="Gene3D" id="3.40.50.920">
    <property type="match status" value="1"/>
</dbReference>
<dbReference type="AlphaFoldDB" id="A0A381TVT8"/>
<reference evidence="3" key="1">
    <citation type="submission" date="2018-05" db="EMBL/GenBank/DDBJ databases">
        <authorList>
            <person name="Lanie J.A."/>
            <person name="Ng W.-L."/>
            <person name="Kazmierczak K.M."/>
            <person name="Andrzejewski T.M."/>
            <person name="Davidsen T.M."/>
            <person name="Wayne K.J."/>
            <person name="Tettelin H."/>
            <person name="Glass J.I."/>
            <person name="Rusch D."/>
            <person name="Podicherti R."/>
            <person name="Tsui H.-C.T."/>
            <person name="Winkler M.E."/>
        </authorList>
    </citation>
    <scope>NUCLEOTIDE SEQUENCE</scope>
</reference>
<dbReference type="InterPro" id="IPR005475">
    <property type="entry name" value="Transketolase-like_Pyr-bd"/>
</dbReference>
<dbReference type="EMBL" id="UINC01005251">
    <property type="protein sequence ID" value="SVA20110.1"/>
    <property type="molecule type" value="Genomic_DNA"/>
</dbReference>
<dbReference type="PANTHER" id="PTHR43825">
    <property type="entry name" value="PYRUVATE DEHYDROGENASE E1 COMPONENT"/>
    <property type="match status" value="1"/>
</dbReference>
<keyword evidence="1" id="KW-0560">Oxidoreductase</keyword>
<evidence type="ECO:0000313" key="3">
    <source>
        <dbReference type="EMBL" id="SVA20110.1"/>
    </source>
</evidence>
<dbReference type="SMART" id="SM00861">
    <property type="entry name" value="Transket_pyr"/>
    <property type="match status" value="1"/>
</dbReference>
<dbReference type="InterPro" id="IPR001017">
    <property type="entry name" value="DH_E1"/>
</dbReference>
<dbReference type="Pfam" id="PF00676">
    <property type="entry name" value="E1_dh"/>
    <property type="match status" value="1"/>
</dbReference>
<dbReference type="SUPFAM" id="SSF52518">
    <property type="entry name" value="Thiamin diphosphate-binding fold (THDP-binding)"/>
    <property type="match status" value="2"/>
</dbReference>
<dbReference type="InterPro" id="IPR009014">
    <property type="entry name" value="Transketo_C/PFOR_II"/>
</dbReference>
<protein>
    <recommendedName>
        <fullName evidence="2">Transketolase-like pyrimidine-binding domain-containing protein</fullName>
    </recommendedName>
</protein>
<evidence type="ECO:0000259" key="2">
    <source>
        <dbReference type="SMART" id="SM00861"/>
    </source>
</evidence>
<name>A0A381TVT8_9ZZZZ</name>
<feature type="non-terminal residue" evidence="3">
    <location>
        <position position="1"/>
    </location>
</feature>
<dbReference type="InterPro" id="IPR051157">
    <property type="entry name" value="PDH/Transketolase"/>
</dbReference>
<dbReference type="PANTHER" id="PTHR43825:SF1">
    <property type="entry name" value="TRANSKETOLASE-LIKE PYRIMIDINE-BINDING DOMAIN-CONTAINING PROTEIN"/>
    <property type="match status" value="1"/>
</dbReference>
<dbReference type="GO" id="GO:0016624">
    <property type="term" value="F:oxidoreductase activity, acting on the aldehyde or oxo group of donors, disulfide as acceptor"/>
    <property type="evidence" value="ECO:0007669"/>
    <property type="project" value="InterPro"/>
</dbReference>
<dbReference type="InterPro" id="IPR029061">
    <property type="entry name" value="THDP-binding"/>
</dbReference>